<dbReference type="GO" id="GO:0008168">
    <property type="term" value="F:methyltransferase activity"/>
    <property type="evidence" value="ECO:0007669"/>
    <property type="project" value="UniProtKB-KW"/>
</dbReference>
<feature type="region of interest" description="Disordered" evidence="3">
    <location>
        <begin position="66"/>
        <end position="89"/>
    </location>
</feature>
<dbReference type="SUPFAM" id="SSF53335">
    <property type="entry name" value="S-adenosyl-L-methionine-dependent methyltransferases"/>
    <property type="match status" value="1"/>
</dbReference>
<sequence length="458" mass="49820">MPVCGACNEVIVDAEGNERPEARIPHACRSCKKPLHSYLHESCNVHMPEDGEYFCNEQCEANLTFGGNSSSSPSESESMHPSPVRREDDAWDDENITIAQLMDAATASRRRGVVVPTGATREEAELAPVTEEPPAPAPIAAPVTEEPRAPALVAAPVRVDDDKLEDGSKLSLTDVVAVGARVAMSYMTVDGDKSSGKWWHGYVSEEVTHLSAGPPCQPYSKAGKGEGQEDPRDGIPAVLEAIEELLPLVVEIENVPEIQKYEGGVFQWAPVVVVGTCMMTILLKDELSRRWKKFNTHFFVIRFPQPRVILGVPFMRKVRMVVDVNSDTVSLYHQGNVVATKVTTEPSLLESTINSVLDCTHPLAFTMEDYTIPAGAGLGVRVQLPAVYEGLDVQLLPLPDSAREFFASKRGLRLHGPVVARCGAEGYVTVRINNFSDKSVVGAICGCSNFRRADGWGP</sequence>
<keyword evidence="1" id="KW-0489">Methyltransferase</keyword>
<dbReference type="GO" id="GO:0032259">
    <property type="term" value="P:methylation"/>
    <property type="evidence" value="ECO:0007669"/>
    <property type="project" value="UniProtKB-KW"/>
</dbReference>
<evidence type="ECO:0000256" key="3">
    <source>
        <dbReference type="SAM" id="MobiDB-lite"/>
    </source>
</evidence>
<protein>
    <submittedName>
        <fullName evidence="4">Uncharacterized protein</fullName>
    </submittedName>
</protein>
<reference evidence="4 5" key="1">
    <citation type="journal article" date="2024" name="Science">
        <title>Giant polyketide synthase enzymes in the biosynthesis of giant marine polyether toxins.</title>
        <authorList>
            <person name="Fallon T.R."/>
            <person name="Shende V.V."/>
            <person name="Wierzbicki I.H."/>
            <person name="Pendleton A.L."/>
            <person name="Watervoot N.F."/>
            <person name="Auber R.P."/>
            <person name="Gonzalez D.J."/>
            <person name="Wisecaver J.H."/>
            <person name="Moore B.S."/>
        </authorList>
    </citation>
    <scope>NUCLEOTIDE SEQUENCE [LARGE SCALE GENOMIC DNA]</scope>
    <source>
        <strain evidence="4 5">12B1</strain>
    </source>
</reference>
<dbReference type="EMBL" id="JBGBPQ010000008">
    <property type="protein sequence ID" value="KAL1521157.1"/>
    <property type="molecule type" value="Genomic_DNA"/>
</dbReference>
<dbReference type="Pfam" id="PF00145">
    <property type="entry name" value="DNA_methylase"/>
    <property type="match status" value="1"/>
</dbReference>
<feature type="compositionally biased region" description="Low complexity" evidence="3">
    <location>
        <begin position="69"/>
        <end position="82"/>
    </location>
</feature>
<feature type="region of interest" description="Disordered" evidence="3">
    <location>
        <begin position="107"/>
        <end position="137"/>
    </location>
</feature>
<dbReference type="AlphaFoldDB" id="A0AB34JIP7"/>
<accession>A0AB34JIP7</accession>
<evidence type="ECO:0000313" key="5">
    <source>
        <dbReference type="Proteomes" id="UP001515480"/>
    </source>
</evidence>
<evidence type="ECO:0000256" key="1">
    <source>
        <dbReference type="ARBA" id="ARBA00022603"/>
    </source>
</evidence>
<keyword evidence="5" id="KW-1185">Reference proteome</keyword>
<dbReference type="InterPro" id="IPR029063">
    <property type="entry name" value="SAM-dependent_MTases_sf"/>
</dbReference>
<dbReference type="Gene3D" id="3.40.50.150">
    <property type="entry name" value="Vaccinia Virus protein VP39"/>
    <property type="match status" value="1"/>
</dbReference>
<keyword evidence="2" id="KW-0808">Transferase</keyword>
<evidence type="ECO:0000313" key="4">
    <source>
        <dbReference type="EMBL" id="KAL1521157.1"/>
    </source>
</evidence>
<proteinExistence type="predicted"/>
<evidence type="ECO:0000256" key="2">
    <source>
        <dbReference type="ARBA" id="ARBA00022679"/>
    </source>
</evidence>
<comment type="caution">
    <text evidence="4">The sequence shown here is derived from an EMBL/GenBank/DDBJ whole genome shotgun (WGS) entry which is preliminary data.</text>
</comment>
<name>A0AB34JIP7_PRYPA</name>
<dbReference type="Proteomes" id="UP001515480">
    <property type="component" value="Unassembled WGS sequence"/>
</dbReference>
<dbReference type="InterPro" id="IPR001525">
    <property type="entry name" value="C5_MeTfrase"/>
</dbReference>
<organism evidence="4 5">
    <name type="scientific">Prymnesium parvum</name>
    <name type="common">Toxic golden alga</name>
    <dbReference type="NCBI Taxonomy" id="97485"/>
    <lineage>
        <taxon>Eukaryota</taxon>
        <taxon>Haptista</taxon>
        <taxon>Haptophyta</taxon>
        <taxon>Prymnesiophyceae</taxon>
        <taxon>Prymnesiales</taxon>
        <taxon>Prymnesiaceae</taxon>
        <taxon>Prymnesium</taxon>
    </lineage>
</organism>
<gene>
    <name evidence="4" type="ORF">AB1Y20_022710</name>
</gene>